<evidence type="ECO:0000256" key="5">
    <source>
        <dbReference type="ARBA" id="ARBA00022553"/>
    </source>
</evidence>
<keyword evidence="8" id="KW-0804">Transcription</keyword>
<feature type="region of interest" description="Disordered" evidence="10">
    <location>
        <begin position="318"/>
        <end position="345"/>
    </location>
</feature>
<reference evidence="12 13" key="1">
    <citation type="journal article" date="2019" name="Sci. Rep.">
        <title>Nanopore sequencing improves the draft genome of the human pathogenic amoeba Naegleria fowleri.</title>
        <authorList>
            <person name="Liechti N."/>
            <person name="Schurch N."/>
            <person name="Bruggmann R."/>
            <person name="Wittwer M."/>
        </authorList>
    </citation>
    <scope>NUCLEOTIDE SEQUENCE [LARGE SCALE GENOMIC DNA]</scope>
    <source>
        <strain evidence="12 13">ATCC 30894</strain>
    </source>
</reference>
<keyword evidence="7" id="KW-0805">Transcription regulation</keyword>
<evidence type="ECO:0000256" key="6">
    <source>
        <dbReference type="ARBA" id="ARBA00022843"/>
    </source>
</evidence>
<feature type="region of interest" description="Disordered" evidence="10">
    <location>
        <begin position="1"/>
        <end position="45"/>
    </location>
</feature>
<feature type="region of interest" description="Disordered" evidence="10">
    <location>
        <begin position="549"/>
        <end position="590"/>
    </location>
</feature>
<feature type="region of interest" description="Disordered" evidence="10">
    <location>
        <begin position="271"/>
        <end position="299"/>
    </location>
</feature>
<keyword evidence="6" id="KW-0832">Ubl conjugation</keyword>
<feature type="region of interest" description="Disordered" evidence="10">
    <location>
        <begin position="806"/>
        <end position="849"/>
    </location>
</feature>
<dbReference type="GO" id="GO:0006355">
    <property type="term" value="P:regulation of DNA-templated transcription"/>
    <property type="evidence" value="ECO:0007669"/>
    <property type="project" value="InterPro"/>
</dbReference>
<dbReference type="Pfam" id="PF10497">
    <property type="entry name" value="zf-4CXXC_R1"/>
    <property type="match status" value="1"/>
</dbReference>
<feature type="compositionally biased region" description="Basic residues" evidence="10">
    <location>
        <begin position="819"/>
        <end position="828"/>
    </location>
</feature>
<feature type="region of interest" description="Disordered" evidence="10">
    <location>
        <begin position="137"/>
        <end position="156"/>
    </location>
</feature>
<dbReference type="InterPro" id="IPR040221">
    <property type="entry name" value="CDCA7/CDA7L"/>
</dbReference>
<gene>
    <name evidence="12" type="ORF">FDP41_005155</name>
</gene>
<feature type="region of interest" description="Disordered" evidence="10">
    <location>
        <begin position="688"/>
        <end position="776"/>
    </location>
</feature>
<evidence type="ECO:0000256" key="9">
    <source>
        <dbReference type="ARBA" id="ARBA00023242"/>
    </source>
</evidence>
<dbReference type="AlphaFoldDB" id="A0A6A5BNU1"/>
<dbReference type="VEuPathDB" id="AmoebaDB:FDP41_005155"/>
<evidence type="ECO:0000256" key="2">
    <source>
        <dbReference type="ARBA" id="ARBA00004496"/>
    </source>
</evidence>
<keyword evidence="5" id="KW-0597">Phosphoprotein</keyword>
<comment type="subcellular location">
    <subcellularLocation>
        <location evidence="2">Cytoplasm</location>
    </subcellularLocation>
    <subcellularLocation>
        <location evidence="1">Nucleus</location>
    </subcellularLocation>
</comment>
<evidence type="ECO:0000256" key="10">
    <source>
        <dbReference type="SAM" id="MobiDB-lite"/>
    </source>
</evidence>
<dbReference type="EMBL" id="VFQX01000043">
    <property type="protein sequence ID" value="KAF0975828.1"/>
    <property type="molecule type" value="Genomic_DNA"/>
</dbReference>
<dbReference type="GO" id="GO:0005737">
    <property type="term" value="C:cytoplasm"/>
    <property type="evidence" value="ECO:0007669"/>
    <property type="project" value="UniProtKB-SubCell"/>
</dbReference>
<evidence type="ECO:0000313" key="12">
    <source>
        <dbReference type="EMBL" id="KAF0975828.1"/>
    </source>
</evidence>
<dbReference type="GeneID" id="68112373"/>
<evidence type="ECO:0000256" key="7">
    <source>
        <dbReference type="ARBA" id="ARBA00023015"/>
    </source>
</evidence>
<sequence length="960" mass="106928">MNPQPPSSSHHNHHQQTSSPPPLLHKHQQQHRENNSPCNPMKNHHNTLQHKQFMDFGHEQHNEAMRSQHHESHSSTCHKNSTAIDAVGEHPSLQKHQQQQPLVDPVVAVHPTHAMLPPNTLTTSMKLSSLLLATTPTNTTQEETQKNGVSPHQSTTDNNNNHHYFISHQQPHQLQQVGHARTQPHPHTIYHHPTSMAQQHLGHQQDVGHHHYSSGALGKRLQHGVGVDHHQHYYPYYRQTTSATTNGHWSSSNRLLSSSSHASVLPMNQHNNIHHHENGSSHSMLHHPTRNQQQTPTCNTTIEQPENSYPYQFGNSELSSMAQSNSSDATSSFTGPFKENKNENTQKVSTTVVGGAKNCPPSSLADSSPSLRVRSAETCAASSRPTVALPSPPSRYSTSYVASTEDKKNHPLGYCNNSSQNHHHTQLLSQTLTHFQEPSCIPNNPMTIATNGNNSTHRSSSQSLGFSSDLKHYSYSYASPSNYNNSNYNRPLSSTIGLPSHQHEPSTAANMHASLGFTSHNHDQQQQQQHQHQNGFKWSSVLYKDPLIDENGGTIHPRLTPSSILEKSNGRREEEQPEHLKASTSSPPVATVNTRSVIPIHHHHHYSHLNGNNNHHQHYHSQINNNKQTLKTDVLLRAATTLENHSGDINASNVLVGHDTKTSSEFERNANSSNNIDRGLCVVRNEEPGSQHVETEHCTTIKNPSSTNISTTQNYQQPKKRKLSNNSYHEERNSQNEEAVSSSSESLSVSQQKSESAAKTKATSVASKPSSRTKRSNKIVSYAEYAGDDEDFEQDNSSFSEQLNHSNEYLSESSEELRHKKPKSKKKSSSKDSDFSTKKSSTKKSSNGKIYDSVKGTTCHQCKQKTMDQKSSCKSCLSSPMSSSTNRGSFCASCLKNRYGEELSEVVNNPDWKCPICRGICNCSNCRRKAGKNPISITTREALKSGYQSVHEMLVDRSNE</sequence>
<protein>
    <recommendedName>
        <fullName evidence="11">Zinc-finger domain-containing protein</fullName>
    </recommendedName>
</protein>
<evidence type="ECO:0000256" key="8">
    <source>
        <dbReference type="ARBA" id="ARBA00023163"/>
    </source>
</evidence>
<evidence type="ECO:0000256" key="1">
    <source>
        <dbReference type="ARBA" id="ARBA00004123"/>
    </source>
</evidence>
<feature type="compositionally biased region" description="Basic and acidic residues" evidence="10">
    <location>
        <begin position="688"/>
        <end position="699"/>
    </location>
</feature>
<keyword evidence="13" id="KW-1185">Reference proteome</keyword>
<organism evidence="12 13">
    <name type="scientific">Naegleria fowleri</name>
    <name type="common">Brain eating amoeba</name>
    <dbReference type="NCBI Taxonomy" id="5763"/>
    <lineage>
        <taxon>Eukaryota</taxon>
        <taxon>Discoba</taxon>
        <taxon>Heterolobosea</taxon>
        <taxon>Tetramitia</taxon>
        <taxon>Eutetramitia</taxon>
        <taxon>Vahlkampfiidae</taxon>
        <taxon>Naegleria</taxon>
    </lineage>
</organism>
<dbReference type="PANTHER" id="PTHR31169">
    <property type="entry name" value="OS05G0300700 PROTEIN"/>
    <property type="match status" value="1"/>
</dbReference>
<name>A0A6A5BNU1_NAEFO</name>
<dbReference type="Proteomes" id="UP000444721">
    <property type="component" value="Unassembled WGS sequence"/>
</dbReference>
<dbReference type="GO" id="GO:0005634">
    <property type="term" value="C:nucleus"/>
    <property type="evidence" value="ECO:0007669"/>
    <property type="project" value="UniProtKB-SubCell"/>
</dbReference>
<evidence type="ECO:0000256" key="4">
    <source>
        <dbReference type="ARBA" id="ARBA00022499"/>
    </source>
</evidence>
<feature type="compositionally biased region" description="Low complexity" evidence="10">
    <location>
        <begin position="736"/>
        <end position="770"/>
    </location>
</feature>
<feature type="compositionally biased region" description="Polar residues" evidence="10">
    <location>
        <begin position="290"/>
        <end position="299"/>
    </location>
</feature>
<dbReference type="PANTHER" id="PTHR31169:SF8">
    <property type="entry name" value="ZINC-FINGER DOMAIN OF MONOAMINE-OXIDASE A REPRESSOR R1 PROTEIN"/>
    <property type="match status" value="1"/>
</dbReference>
<proteinExistence type="predicted"/>
<keyword evidence="4" id="KW-1017">Isopeptide bond</keyword>
<feature type="compositionally biased region" description="Polar residues" evidence="10">
    <location>
        <begin position="318"/>
        <end position="334"/>
    </location>
</feature>
<accession>A0A6A5BNU1</accession>
<dbReference type="InterPro" id="IPR018866">
    <property type="entry name" value="Znf-4CXXC_R1"/>
</dbReference>
<dbReference type="VEuPathDB" id="AmoebaDB:NF0059470"/>
<dbReference type="RefSeq" id="XP_044560541.1">
    <property type="nucleotide sequence ID" value="XM_044708649.1"/>
</dbReference>
<comment type="caution">
    <text evidence="12">The sequence shown here is derived from an EMBL/GenBank/DDBJ whole genome shotgun (WGS) entry which is preliminary data.</text>
</comment>
<keyword evidence="3" id="KW-0963">Cytoplasm</keyword>
<dbReference type="OrthoDB" id="298344at2759"/>
<feature type="compositionally biased region" description="Basic and acidic residues" evidence="10">
    <location>
        <begin position="568"/>
        <end position="581"/>
    </location>
</feature>
<feature type="domain" description="Zinc-finger" evidence="11">
    <location>
        <begin position="851"/>
        <end position="954"/>
    </location>
</feature>
<evidence type="ECO:0000256" key="3">
    <source>
        <dbReference type="ARBA" id="ARBA00022490"/>
    </source>
</evidence>
<dbReference type="VEuPathDB" id="AmoebaDB:NfTy_052040"/>
<feature type="compositionally biased region" description="Polar residues" evidence="10">
    <location>
        <begin position="700"/>
        <end position="717"/>
    </location>
</feature>
<evidence type="ECO:0000313" key="13">
    <source>
        <dbReference type="Proteomes" id="UP000444721"/>
    </source>
</evidence>
<evidence type="ECO:0000259" key="11">
    <source>
        <dbReference type="Pfam" id="PF10497"/>
    </source>
</evidence>
<keyword evidence="9" id="KW-0539">Nucleus</keyword>